<proteinExistence type="inferred from homology"/>
<evidence type="ECO:0000259" key="4">
    <source>
        <dbReference type="PROSITE" id="PS00623"/>
    </source>
</evidence>
<comment type="similarity">
    <text evidence="1 3">Belongs to the GMC oxidoreductase family.</text>
</comment>
<dbReference type="Gene3D" id="3.50.50.60">
    <property type="entry name" value="FAD/NAD(P)-binding domain"/>
    <property type="match status" value="1"/>
</dbReference>
<sequence length="631" mass="67132">MTPAFDFVIVGGGTAGLVLAARLSEDANVQVLVLEAGDDLSTDARVNVPAMWPQLQGTETDWQLKTEPQGALGNRELVIAQGRLLGGSSALNAMNFVVGAREDLDAWAKLGNPGWDWENFSKYLKRTYTVTAGSETVNDGAIQTHIPDEETKWPKVWRDTLAGLGYSVDNDPVSGDICGAVMYPDAIDPKTKTRSFAGNAYLAPARDRPNLTVWTGATVDRILFDHTAEGIVATGVQYFTRDGKLDTVAARKEVILSAGVFHSPKILEQSGIGDAKLLQSLGIDVVVDNPYVGENLQHHPISLLSFETVDDGKEGFDTLDAIARQDPAAVGAAMEAYTTQQRGPFSKTNCNTMAHLPFPGIDTDAGKRELQELLDQSLPPAAASSSSSSLGGKATPAYTEAAESFVRSVLTSPTAASGYYVAIPVRAHPGPSGRMVPAPADSSERYFTVAVLLTRPLSRGSVHLTAAAADPASPGHSHNDNNRSNNFKLSINPNYLAHPLDLEILARHVRFLAGTLARAEPLASRLRQDAGGKRTPPGWWWAADGTFAGAADAEAAKRFLRETAVASTLYAGTCAMMPRAMGGVDAALRVHGTRNLRVVDASVMPFITRGDTMATVYGIAEKAAAGIREGL</sequence>
<reference evidence="5 6" key="1">
    <citation type="submission" date="2018-04" db="EMBL/GenBank/DDBJ databases">
        <authorList>
            <person name="Huttner S."/>
            <person name="Dainat J."/>
        </authorList>
    </citation>
    <scope>NUCLEOTIDE SEQUENCE [LARGE SCALE GENOMIC DNA]</scope>
</reference>
<evidence type="ECO:0000313" key="6">
    <source>
        <dbReference type="Proteomes" id="UP000289323"/>
    </source>
</evidence>
<dbReference type="PANTHER" id="PTHR11552:SF210">
    <property type="entry name" value="GLUCOSE-METHANOL-CHOLINE OXIDOREDUCTASE N-TERMINAL DOMAIN-CONTAINING PROTEIN-RELATED"/>
    <property type="match status" value="1"/>
</dbReference>
<dbReference type="SUPFAM" id="SSF54373">
    <property type="entry name" value="FAD-linked reductases, C-terminal domain"/>
    <property type="match status" value="1"/>
</dbReference>
<feature type="binding site" evidence="2">
    <location>
        <position position="219"/>
    </location>
    <ligand>
        <name>FAD</name>
        <dbReference type="ChEBI" id="CHEBI:57692"/>
    </ligand>
</feature>
<evidence type="ECO:0000256" key="2">
    <source>
        <dbReference type="PIRSR" id="PIRSR000137-2"/>
    </source>
</evidence>
<dbReference type="InterPro" id="IPR000172">
    <property type="entry name" value="GMC_OxRdtase_N"/>
</dbReference>
<dbReference type="AlphaFoldDB" id="A0A446BCE9"/>
<keyword evidence="3" id="KW-0285">Flavoprotein</keyword>
<dbReference type="GO" id="GO:0016614">
    <property type="term" value="F:oxidoreductase activity, acting on CH-OH group of donors"/>
    <property type="evidence" value="ECO:0007669"/>
    <property type="project" value="InterPro"/>
</dbReference>
<keyword evidence="2 3" id="KW-0274">FAD</keyword>
<dbReference type="SUPFAM" id="SSF51905">
    <property type="entry name" value="FAD/NAD(P)-binding domain"/>
    <property type="match status" value="1"/>
</dbReference>
<dbReference type="Proteomes" id="UP000289323">
    <property type="component" value="Unassembled WGS sequence"/>
</dbReference>
<organism evidence="5 6">
    <name type="scientific">Thermothielavioides terrestris</name>
    <dbReference type="NCBI Taxonomy" id="2587410"/>
    <lineage>
        <taxon>Eukaryota</taxon>
        <taxon>Fungi</taxon>
        <taxon>Dikarya</taxon>
        <taxon>Ascomycota</taxon>
        <taxon>Pezizomycotina</taxon>
        <taxon>Sordariomycetes</taxon>
        <taxon>Sordariomycetidae</taxon>
        <taxon>Sordariales</taxon>
        <taxon>Chaetomiaceae</taxon>
        <taxon>Thermothielavioides</taxon>
    </lineage>
</organism>
<comment type="cofactor">
    <cofactor evidence="2">
        <name>FAD</name>
        <dbReference type="ChEBI" id="CHEBI:57692"/>
    </cofactor>
</comment>
<dbReference type="EMBL" id="OUUZ01000003">
    <property type="protein sequence ID" value="SPQ20169.1"/>
    <property type="molecule type" value="Genomic_DNA"/>
</dbReference>
<dbReference type="Pfam" id="PF05199">
    <property type="entry name" value="GMC_oxred_C"/>
    <property type="match status" value="1"/>
</dbReference>
<protein>
    <submittedName>
        <fullName evidence="5">Edb51bc1-333e-4a33-8647-c87830b3d5fd</fullName>
    </submittedName>
</protein>
<dbReference type="PROSITE" id="PS00623">
    <property type="entry name" value="GMC_OXRED_1"/>
    <property type="match status" value="1"/>
</dbReference>
<dbReference type="PIRSF" id="PIRSF000137">
    <property type="entry name" value="Alcohol_oxidase"/>
    <property type="match status" value="1"/>
</dbReference>
<evidence type="ECO:0000256" key="1">
    <source>
        <dbReference type="ARBA" id="ARBA00010790"/>
    </source>
</evidence>
<accession>A0A446BCE9</accession>
<gene>
    <name evidence="5" type="ORF">TT172_LOCUS2588</name>
</gene>
<dbReference type="InterPro" id="IPR036188">
    <property type="entry name" value="FAD/NAD-bd_sf"/>
</dbReference>
<dbReference type="GO" id="GO:0050660">
    <property type="term" value="F:flavin adenine dinucleotide binding"/>
    <property type="evidence" value="ECO:0007669"/>
    <property type="project" value="InterPro"/>
</dbReference>
<dbReference type="PANTHER" id="PTHR11552">
    <property type="entry name" value="GLUCOSE-METHANOL-CHOLINE GMC OXIDOREDUCTASE"/>
    <property type="match status" value="1"/>
</dbReference>
<evidence type="ECO:0000256" key="3">
    <source>
        <dbReference type="RuleBase" id="RU003968"/>
    </source>
</evidence>
<dbReference type="Pfam" id="PF00732">
    <property type="entry name" value="GMC_oxred_N"/>
    <property type="match status" value="1"/>
</dbReference>
<name>A0A446BCE9_9PEZI</name>
<dbReference type="InterPro" id="IPR007867">
    <property type="entry name" value="GMC_OxRtase_C"/>
</dbReference>
<dbReference type="InterPro" id="IPR012132">
    <property type="entry name" value="GMC_OxRdtase"/>
</dbReference>
<dbReference type="Gene3D" id="3.30.560.10">
    <property type="entry name" value="Glucose Oxidase, domain 3"/>
    <property type="match status" value="1"/>
</dbReference>
<evidence type="ECO:0000313" key="5">
    <source>
        <dbReference type="EMBL" id="SPQ20169.1"/>
    </source>
</evidence>
<feature type="domain" description="Glucose-methanol-choline oxidoreductase N-terminal" evidence="4">
    <location>
        <begin position="82"/>
        <end position="105"/>
    </location>
</feature>